<dbReference type="Gene3D" id="4.10.520.10">
    <property type="entry name" value="IHF-like DNA-binding proteins"/>
    <property type="match status" value="1"/>
</dbReference>
<gene>
    <name evidence="6" type="ORF">SAMN05216334_101291</name>
</gene>
<dbReference type="SUPFAM" id="SSF47729">
    <property type="entry name" value="IHF-like DNA-binding proteins"/>
    <property type="match status" value="1"/>
</dbReference>
<evidence type="ECO:0000256" key="2">
    <source>
        <dbReference type="ARBA" id="ARBA00023067"/>
    </source>
</evidence>
<name>A0A1H5RXH0_9PROT</name>
<evidence type="ECO:0000256" key="4">
    <source>
        <dbReference type="RuleBase" id="RU003939"/>
    </source>
</evidence>
<dbReference type="PANTHER" id="PTHR33175">
    <property type="entry name" value="DNA-BINDING PROTEIN HU"/>
    <property type="match status" value="1"/>
</dbReference>
<protein>
    <submittedName>
        <fullName evidence="6">Bacterial nucleoid protein Hbs</fullName>
    </submittedName>
</protein>
<dbReference type="InterPro" id="IPR020816">
    <property type="entry name" value="Histone-like_DNA-bd_CS"/>
</dbReference>
<dbReference type="InterPro" id="IPR010992">
    <property type="entry name" value="IHF-like_DNA-bd_dom_sf"/>
</dbReference>
<evidence type="ECO:0000256" key="3">
    <source>
        <dbReference type="ARBA" id="ARBA00023125"/>
    </source>
</evidence>
<comment type="similarity">
    <text evidence="1 4">Belongs to the bacterial histone-like protein family.</text>
</comment>
<dbReference type="AlphaFoldDB" id="A0A1H5RXH0"/>
<reference evidence="6 7" key="1">
    <citation type="submission" date="2016-10" db="EMBL/GenBank/DDBJ databases">
        <authorList>
            <person name="de Groot N.N."/>
        </authorList>
    </citation>
    <scope>NUCLEOTIDE SEQUENCE [LARGE SCALE GENOMIC DNA]</scope>
    <source>
        <strain evidence="6 7">Nm13</strain>
    </source>
</reference>
<dbReference type="Proteomes" id="UP000236753">
    <property type="component" value="Unassembled WGS sequence"/>
</dbReference>
<evidence type="ECO:0000313" key="6">
    <source>
        <dbReference type="EMBL" id="SEF42920.1"/>
    </source>
</evidence>
<accession>A0A1H5RXH0</accession>
<keyword evidence="2" id="KW-0226">DNA condensation</keyword>
<dbReference type="PRINTS" id="PR01727">
    <property type="entry name" value="DNABINDINGHU"/>
</dbReference>
<organism evidence="6 7">
    <name type="scientific">Nitrosomonas ureae</name>
    <dbReference type="NCBI Taxonomy" id="44577"/>
    <lineage>
        <taxon>Bacteria</taxon>
        <taxon>Pseudomonadati</taxon>
        <taxon>Pseudomonadota</taxon>
        <taxon>Betaproteobacteria</taxon>
        <taxon>Nitrosomonadales</taxon>
        <taxon>Nitrosomonadaceae</taxon>
        <taxon>Nitrosomonas</taxon>
    </lineage>
</organism>
<dbReference type="GO" id="GO:0030527">
    <property type="term" value="F:structural constituent of chromatin"/>
    <property type="evidence" value="ECO:0007669"/>
    <property type="project" value="InterPro"/>
</dbReference>
<evidence type="ECO:0000256" key="1">
    <source>
        <dbReference type="ARBA" id="ARBA00010529"/>
    </source>
</evidence>
<proteinExistence type="inferred from homology"/>
<feature type="region of interest" description="Disordered" evidence="5">
    <location>
        <begin position="88"/>
        <end position="110"/>
    </location>
</feature>
<dbReference type="GO" id="GO:0030261">
    <property type="term" value="P:chromosome condensation"/>
    <property type="evidence" value="ECO:0007669"/>
    <property type="project" value="UniProtKB-KW"/>
</dbReference>
<evidence type="ECO:0000256" key="5">
    <source>
        <dbReference type="SAM" id="MobiDB-lite"/>
    </source>
</evidence>
<keyword evidence="3" id="KW-0238">DNA-binding</keyword>
<dbReference type="PROSITE" id="PS00045">
    <property type="entry name" value="HISTONE_LIKE"/>
    <property type="match status" value="1"/>
</dbReference>
<dbReference type="OrthoDB" id="9799835at2"/>
<dbReference type="InterPro" id="IPR000119">
    <property type="entry name" value="Hist_DNA-bd"/>
</dbReference>
<dbReference type="SMART" id="SM00411">
    <property type="entry name" value="BHL"/>
    <property type="match status" value="1"/>
</dbReference>
<dbReference type="GO" id="GO:0003677">
    <property type="term" value="F:DNA binding"/>
    <property type="evidence" value="ECO:0007669"/>
    <property type="project" value="UniProtKB-KW"/>
</dbReference>
<dbReference type="CDD" id="cd13831">
    <property type="entry name" value="HU"/>
    <property type="match status" value="1"/>
</dbReference>
<dbReference type="RefSeq" id="WP_103965261.1">
    <property type="nucleotide sequence ID" value="NZ_FNUX01000001.1"/>
</dbReference>
<sequence>MNKTELIEAIATRSNTTKAQTTAMLNELLEVIQEAMASGSDVQLVGFGTFSVTERASREGRNPATGVTMTIPAKKVVKFKPGKALSDAAASVKKTNAAKSAKPKQTEKKK</sequence>
<dbReference type="PANTHER" id="PTHR33175:SF3">
    <property type="entry name" value="DNA-BINDING PROTEIN HU-BETA"/>
    <property type="match status" value="1"/>
</dbReference>
<dbReference type="EMBL" id="FNUX01000001">
    <property type="protein sequence ID" value="SEF42920.1"/>
    <property type="molecule type" value="Genomic_DNA"/>
</dbReference>
<evidence type="ECO:0000313" key="7">
    <source>
        <dbReference type="Proteomes" id="UP000236753"/>
    </source>
</evidence>
<dbReference type="GO" id="GO:0005829">
    <property type="term" value="C:cytosol"/>
    <property type="evidence" value="ECO:0007669"/>
    <property type="project" value="TreeGrafter"/>
</dbReference>
<dbReference type="Pfam" id="PF00216">
    <property type="entry name" value="Bac_DNA_binding"/>
    <property type="match status" value="1"/>
</dbReference>